<gene>
    <name evidence="2" type="ORF">EY643_03950</name>
</gene>
<keyword evidence="3" id="KW-1185">Reference proteome</keyword>
<feature type="compositionally biased region" description="Low complexity" evidence="1">
    <location>
        <begin position="83"/>
        <end position="100"/>
    </location>
</feature>
<dbReference type="OrthoDB" id="7061897at2"/>
<evidence type="ECO:0000313" key="2">
    <source>
        <dbReference type="EMBL" id="QFU74858.1"/>
    </source>
</evidence>
<feature type="region of interest" description="Disordered" evidence="1">
    <location>
        <begin position="51"/>
        <end position="100"/>
    </location>
</feature>
<dbReference type="RefSeq" id="WP_152660965.1">
    <property type="nucleotide sequence ID" value="NZ_CP036422.1"/>
</dbReference>
<dbReference type="Proteomes" id="UP000326287">
    <property type="component" value="Chromosome"/>
</dbReference>
<dbReference type="KEGG" id="halc:EY643_03950"/>
<protein>
    <submittedName>
        <fullName evidence="2">Uncharacterized protein</fullName>
    </submittedName>
</protein>
<dbReference type="EMBL" id="CP036422">
    <property type="protein sequence ID" value="QFU74858.1"/>
    <property type="molecule type" value="Genomic_DNA"/>
</dbReference>
<sequence>MNQSAETAAAEIRRMHYLQAMGVETYVSRRQLPGAAPSQRLTIIPAAAAAPVPATPQHESHVAKRGPAPEMPRLDAGDGTSVKPSSRQPSAASKPAAARSTDATPALTFSLGVVICGDVAWVEALDYPLAREQVQLIQAMARAVGATQAKPKVAQFDWPMHNNPQLDQGEAAARASLAAYLDRHLSEANCRAVVSLGDTGTKLTPVEALSAFTCVATHSTRDMLENPTCKRKVWADLQVITAPAEVTST</sequence>
<reference evidence="2 3" key="1">
    <citation type="submission" date="2019-02" db="EMBL/GenBank/DDBJ databases">
        <authorList>
            <person name="Li S.-H."/>
        </authorList>
    </citation>
    <scope>NUCLEOTIDE SEQUENCE [LARGE SCALE GENOMIC DNA]</scope>
    <source>
        <strain evidence="2 3">IMCC14385</strain>
    </source>
</reference>
<evidence type="ECO:0000313" key="3">
    <source>
        <dbReference type="Proteomes" id="UP000326287"/>
    </source>
</evidence>
<accession>A0A5P9NIS9</accession>
<name>A0A5P9NIS9_9GAMM</name>
<proteinExistence type="predicted"/>
<dbReference type="AlphaFoldDB" id="A0A5P9NIS9"/>
<organism evidence="2 3">
    <name type="scientific">Halioglobus maricola</name>
    <dbReference type="NCBI Taxonomy" id="2601894"/>
    <lineage>
        <taxon>Bacteria</taxon>
        <taxon>Pseudomonadati</taxon>
        <taxon>Pseudomonadota</taxon>
        <taxon>Gammaproteobacteria</taxon>
        <taxon>Cellvibrionales</taxon>
        <taxon>Halieaceae</taxon>
        <taxon>Halioglobus</taxon>
    </lineage>
</organism>
<evidence type="ECO:0000256" key="1">
    <source>
        <dbReference type="SAM" id="MobiDB-lite"/>
    </source>
</evidence>